<name>A0A2P6TTR5_CHLSO</name>
<dbReference type="PANTHER" id="PTHR31964">
    <property type="entry name" value="ADENINE NUCLEOTIDE ALPHA HYDROLASES-LIKE SUPERFAMILY PROTEIN"/>
    <property type="match status" value="1"/>
</dbReference>
<reference evidence="4 5" key="1">
    <citation type="journal article" date="2018" name="Plant J.">
        <title>Genome sequences of Chlorella sorokiniana UTEX 1602 and Micractinium conductrix SAG 241.80: implications to maltose excretion by a green alga.</title>
        <authorList>
            <person name="Arriola M.B."/>
            <person name="Velmurugan N."/>
            <person name="Zhang Y."/>
            <person name="Plunkett M.H."/>
            <person name="Hondzo H."/>
            <person name="Barney B.M."/>
        </authorList>
    </citation>
    <scope>NUCLEOTIDE SEQUENCE [LARGE SCALE GENOMIC DNA]</scope>
    <source>
        <strain evidence="5">UTEX 1602</strain>
    </source>
</reference>
<comment type="caution">
    <text evidence="4">The sequence shown here is derived from an EMBL/GenBank/DDBJ whole genome shotgun (WGS) entry which is preliminary data.</text>
</comment>
<evidence type="ECO:0000256" key="1">
    <source>
        <dbReference type="SAM" id="Coils"/>
    </source>
</evidence>
<feature type="coiled-coil region" evidence="1">
    <location>
        <begin position="409"/>
        <end position="436"/>
    </location>
</feature>
<dbReference type="PANTHER" id="PTHR31964:SF113">
    <property type="entry name" value="USPA DOMAIN-CONTAINING PROTEIN"/>
    <property type="match status" value="1"/>
</dbReference>
<protein>
    <submittedName>
        <fullName evidence="4">Universal stress</fullName>
    </submittedName>
</protein>
<dbReference type="AlphaFoldDB" id="A0A2P6TTR5"/>
<dbReference type="OrthoDB" id="843225at2759"/>
<accession>A0A2P6TTR5</accession>
<dbReference type="Pfam" id="PF00582">
    <property type="entry name" value="Usp"/>
    <property type="match status" value="1"/>
</dbReference>
<evidence type="ECO:0000313" key="4">
    <source>
        <dbReference type="EMBL" id="PRW57460.1"/>
    </source>
</evidence>
<keyword evidence="5" id="KW-1185">Reference proteome</keyword>
<feature type="compositionally biased region" description="Low complexity" evidence="2">
    <location>
        <begin position="385"/>
        <end position="405"/>
    </location>
</feature>
<keyword evidence="1" id="KW-0175">Coiled coil</keyword>
<dbReference type="Proteomes" id="UP000239899">
    <property type="component" value="Unassembled WGS sequence"/>
</dbReference>
<feature type="region of interest" description="Disordered" evidence="2">
    <location>
        <begin position="359"/>
        <end position="405"/>
    </location>
</feature>
<dbReference type="InterPro" id="IPR006016">
    <property type="entry name" value="UspA"/>
</dbReference>
<evidence type="ECO:0000259" key="3">
    <source>
        <dbReference type="Pfam" id="PF00582"/>
    </source>
</evidence>
<dbReference type="SUPFAM" id="SSF52402">
    <property type="entry name" value="Adenine nucleotide alpha hydrolases-like"/>
    <property type="match status" value="1"/>
</dbReference>
<feature type="compositionally biased region" description="Low complexity" evidence="2">
    <location>
        <begin position="368"/>
        <end position="378"/>
    </location>
</feature>
<feature type="region of interest" description="Disordered" evidence="2">
    <location>
        <begin position="1"/>
        <end position="22"/>
    </location>
</feature>
<gene>
    <name evidence="4" type="ORF">C2E21_4303</name>
</gene>
<evidence type="ECO:0000256" key="2">
    <source>
        <dbReference type="SAM" id="MobiDB-lite"/>
    </source>
</evidence>
<sequence length="455" mass="49057">MAQSPQAEAGAARPPSPSGGPRGRCVALVCNSWGHASTFYTWNWAKQYLLRRGPDGRLDPSEQLFIVKVGKDDLKDDRWKVGGPLVPDLETALVKYPHKEVVLEGGIKHNIAVWLAQQHVDVLVIPDQWPQSMLQKGLQITSVSAWVKANVHCPFVIIRRGAVVNARMKIGSQSQRPSSPEPSLSRVSEFPAAMTGRRVCIAYSTFEEGRGLLRFVRDLVLTQQDTIYIAHVFSKDQNVVTKEVMKMARALTLMPQRADSGGSDEVTRDNSLDFGAAELGEFPNLQLGVALQGDAKNALQSFCESEDIELLVMGTRSGGKIRKKLSGGGVSSHLIDNAPCPCLIVPYRYIGVHVDEGRDTADEEVGEGSLSPYPSSLPGLGGSPPAGLSATEGSPAAGGAAPSTPSDLLAQLQRQLEEKDRLIAELRQQVHDLQLAAAQGRQVAAQDPAHSSLTL</sequence>
<dbReference type="Gene3D" id="3.40.50.12370">
    <property type="match status" value="1"/>
</dbReference>
<proteinExistence type="predicted"/>
<dbReference type="EMBL" id="LHPG02000007">
    <property type="protein sequence ID" value="PRW57460.1"/>
    <property type="molecule type" value="Genomic_DNA"/>
</dbReference>
<organism evidence="4 5">
    <name type="scientific">Chlorella sorokiniana</name>
    <name type="common">Freshwater green alga</name>
    <dbReference type="NCBI Taxonomy" id="3076"/>
    <lineage>
        <taxon>Eukaryota</taxon>
        <taxon>Viridiplantae</taxon>
        <taxon>Chlorophyta</taxon>
        <taxon>core chlorophytes</taxon>
        <taxon>Trebouxiophyceae</taxon>
        <taxon>Chlorellales</taxon>
        <taxon>Chlorellaceae</taxon>
        <taxon>Chlorella clade</taxon>
        <taxon>Chlorella</taxon>
    </lineage>
</organism>
<feature type="domain" description="UspA" evidence="3">
    <location>
        <begin position="197"/>
        <end position="346"/>
    </location>
</feature>
<evidence type="ECO:0000313" key="5">
    <source>
        <dbReference type="Proteomes" id="UP000239899"/>
    </source>
</evidence>